<sequence>LDEVSAVIEVANDEDKAKLQELQINLINILELTLSQLNSLQKNSDNEVKKEKRESSSSNSVKCSSDNLDDEFEKFKSELADLNEEDEYKIENSKEMEKLNESLKTLEGQNVRVPFSERWGGFSYHNAVVLSVVEEENPTIAFENPQVTVLFSQPTSISMLPCRFFLDGRCKFDSDKCKFSHGEKVSVEKLKEYTIPDRDKIISGSNVLALHEGQDIWHRGKVEDVLEDRAGFSFNCTNCGTVYEVALELMFPLYADEDEEELEKITMNCSKEKDLQLKTDVEDDEEKQVVVPTEIWLQNSLTTKLGEWEKYTKGIGSKLMAKMGYIVGTGLGPKGEGRVDPVSAYVYPQGVSLVIILHEVITACILENQVTVKPFGKWKKRLLNQQKKQEEKEKRHQNYLKANTSVFDIINSKLGPRDELKQPAEASGDSTMNTSKGSLKKDSTKELNKKNLQLSSNIEKLKGEVLNLQKTKNRHANDAATMKVIDKKLQDKKEELSSLQKAANRVEYEQQKRRNIQKLCTF</sequence>
<evidence type="ECO:0000256" key="3">
    <source>
        <dbReference type="ARBA" id="ARBA00022414"/>
    </source>
</evidence>
<keyword evidence="6 12" id="KW-0863">Zinc-finger</keyword>
<dbReference type="Pfam" id="PF01585">
    <property type="entry name" value="G-patch"/>
    <property type="match status" value="1"/>
</dbReference>
<dbReference type="PROSITE" id="PS50174">
    <property type="entry name" value="G_PATCH"/>
    <property type="match status" value="1"/>
</dbReference>
<dbReference type="PANTHER" id="PTHR46297">
    <property type="entry name" value="ZINC FINGER CCCH-TYPE WITH G PATCH DOMAIN-CONTAINING PROTEIN"/>
    <property type="match status" value="1"/>
</dbReference>
<protein>
    <recommendedName>
        <fullName evidence="3">Zinc finger CCCH-type with G patch domain-containing protein</fullName>
    </recommendedName>
</protein>
<evidence type="ECO:0000256" key="12">
    <source>
        <dbReference type="PROSITE-ProRule" id="PRU00723"/>
    </source>
</evidence>
<dbReference type="InterPro" id="IPR000467">
    <property type="entry name" value="G_patch_dom"/>
</dbReference>
<feature type="non-terminal residue" evidence="16">
    <location>
        <position position="1"/>
    </location>
</feature>
<accession>A0A5N5T6H3</accession>
<reference evidence="16 17" key="1">
    <citation type="journal article" date="2019" name="PLoS Biol.">
        <title>Sex chromosomes control vertical transmission of feminizing Wolbachia symbionts in an isopod.</title>
        <authorList>
            <person name="Becking T."/>
            <person name="Chebbi M.A."/>
            <person name="Giraud I."/>
            <person name="Moumen B."/>
            <person name="Laverre T."/>
            <person name="Caubet Y."/>
            <person name="Peccoud J."/>
            <person name="Gilbert C."/>
            <person name="Cordaux R."/>
        </authorList>
    </citation>
    <scope>NUCLEOTIDE SEQUENCE [LARGE SCALE GENOMIC DNA]</scope>
    <source>
        <strain evidence="16">ANa2</strain>
        <tissue evidence="16">Whole body excluding digestive tract and cuticle</tissue>
    </source>
</reference>
<evidence type="ECO:0000256" key="1">
    <source>
        <dbReference type="ARBA" id="ARBA00004062"/>
    </source>
</evidence>
<dbReference type="PROSITE" id="PS50103">
    <property type="entry name" value="ZF_C3H1"/>
    <property type="match status" value="1"/>
</dbReference>
<feature type="zinc finger region" description="C3H1-type" evidence="12">
    <location>
        <begin position="161"/>
        <end position="184"/>
    </location>
</feature>
<dbReference type="PANTHER" id="PTHR46297:SF1">
    <property type="entry name" value="ZINC FINGER CCCH-TYPE WITH G PATCH DOMAIN-CONTAINING PROTEIN"/>
    <property type="match status" value="1"/>
</dbReference>
<evidence type="ECO:0000259" key="15">
    <source>
        <dbReference type="PROSITE" id="PS50174"/>
    </source>
</evidence>
<evidence type="ECO:0000256" key="11">
    <source>
        <dbReference type="ARBA" id="ARBA00023242"/>
    </source>
</evidence>
<evidence type="ECO:0000313" key="16">
    <source>
        <dbReference type="EMBL" id="KAB7501857.1"/>
    </source>
</evidence>
<dbReference type="InterPro" id="IPR000571">
    <property type="entry name" value="Znf_CCCH"/>
</dbReference>
<feature type="compositionally biased region" description="Low complexity" evidence="13">
    <location>
        <begin position="56"/>
        <end position="65"/>
    </location>
</feature>
<dbReference type="SMART" id="SM00356">
    <property type="entry name" value="ZnF_C3H1"/>
    <property type="match status" value="1"/>
</dbReference>
<evidence type="ECO:0000256" key="13">
    <source>
        <dbReference type="SAM" id="MobiDB-lite"/>
    </source>
</evidence>
<organism evidence="16 17">
    <name type="scientific">Armadillidium nasatum</name>
    <dbReference type="NCBI Taxonomy" id="96803"/>
    <lineage>
        <taxon>Eukaryota</taxon>
        <taxon>Metazoa</taxon>
        <taxon>Ecdysozoa</taxon>
        <taxon>Arthropoda</taxon>
        <taxon>Crustacea</taxon>
        <taxon>Multicrustacea</taxon>
        <taxon>Malacostraca</taxon>
        <taxon>Eumalacostraca</taxon>
        <taxon>Peracarida</taxon>
        <taxon>Isopoda</taxon>
        <taxon>Oniscidea</taxon>
        <taxon>Crinocheta</taxon>
        <taxon>Armadillidiidae</taxon>
        <taxon>Armadillidium</taxon>
    </lineage>
</organism>
<dbReference type="AlphaFoldDB" id="A0A5N5T6H3"/>
<proteinExistence type="predicted"/>
<evidence type="ECO:0000259" key="14">
    <source>
        <dbReference type="PROSITE" id="PS50103"/>
    </source>
</evidence>
<feature type="domain" description="C3H1-type" evidence="14">
    <location>
        <begin position="161"/>
        <end position="184"/>
    </location>
</feature>
<dbReference type="GO" id="GO:0005634">
    <property type="term" value="C:nucleus"/>
    <property type="evidence" value="ECO:0007669"/>
    <property type="project" value="UniProtKB-SubCell"/>
</dbReference>
<keyword evidence="17" id="KW-1185">Reference proteome</keyword>
<dbReference type="SMART" id="SM00443">
    <property type="entry name" value="G_patch"/>
    <property type="match status" value="1"/>
</dbReference>
<keyword evidence="11" id="KW-0539">Nucleus</keyword>
<dbReference type="GO" id="GO:0000978">
    <property type="term" value="F:RNA polymerase II cis-regulatory region sequence-specific DNA binding"/>
    <property type="evidence" value="ECO:0007669"/>
    <property type="project" value="TreeGrafter"/>
</dbReference>
<comment type="caution">
    <text evidence="16">The sequence shown here is derived from an EMBL/GenBank/DDBJ whole genome shotgun (WGS) entry which is preliminary data.</text>
</comment>
<feature type="compositionally biased region" description="Polar residues" evidence="13">
    <location>
        <begin position="428"/>
        <end position="437"/>
    </location>
</feature>
<gene>
    <name evidence="16" type="ORF">Anas_02804</name>
</gene>
<comment type="subcellular location">
    <subcellularLocation>
        <location evidence="2">Nucleus</location>
    </subcellularLocation>
</comment>
<dbReference type="Proteomes" id="UP000326759">
    <property type="component" value="Unassembled WGS sequence"/>
</dbReference>
<dbReference type="Gene3D" id="2.30.30.1190">
    <property type="match status" value="1"/>
</dbReference>
<feature type="domain" description="G-patch" evidence="15">
    <location>
        <begin position="312"/>
        <end position="344"/>
    </location>
</feature>
<evidence type="ECO:0000256" key="5">
    <source>
        <dbReference type="ARBA" id="ARBA00022723"/>
    </source>
</evidence>
<keyword evidence="7 12" id="KW-0862">Zinc</keyword>
<evidence type="ECO:0000256" key="9">
    <source>
        <dbReference type="ARBA" id="ARBA00023125"/>
    </source>
</evidence>
<keyword evidence="9" id="KW-0238">DNA-binding</keyword>
<keyword evidence="8" id="KW-0805">Transcription regulation</keyword>
<comment type="function">
    <text evidence="1">Transcription repressor.</text>
</comment>
<name>A0A5N5T6H3_9CRUS</name>
<evidence type="ECO:0000313" key="17">
    <source>
        <dbReference type="Proteomes" id="UP000326759"/>
    </source>
</evidence>
<evidence type="ECO:0000256" key="7">
    <source>
        <dbReference type="ARBA" id="ARBA00022833"/>
    </source>
</evidence>
<dbReference type="GO" id="GO:0008270">
    <property type="term" value="F:zinc ion binding"/>
    <property type="evidence" value="ECO:0007669"/>
    <property type="project" value="UniProtKB-KW"/>
</dbReference>
<evidence type="ECO:0000256" key="10">
    <source>
        <dbReference type="ARBA" id="ARBA00023163"/>
    </source>
</evidence>
<feature type="compositionally biased region" description="Basic and acidic residues" evidence="13">
    <location>
        <begin position="44"/>
        <end position="55"/>
    </location>
</feature>
<keyword evidence="5 12" id="KW-0479">Metal-binding</keyword>
<dbReference type="GO" id="GO:0001227">
    <property type="term" value="F:DNA-binding transcription repressor activity, RNA polymerase II-specific"/>
    <property type="evidence" value="ECO:0007669"/>
    <property type="project" value="TreeGrafter"/>
</dbReference>
<dbReference type="OrthoDB" id="5842926at2759"/>
<dbReference type="EMBL" id="SEYY01009305">
    <property type="protein sequence ID" value="KAB7501857.1"/>
    <property type="molecule type" value="Genomic_DNA"/>
</dbReference>
<keyword evidence="4" id="KW-0678">Repressor</keyword>
<evidence type="ECO:0000256" key="6">
    <source>
        <dbReference type="ARBA" id="ARBA00022771"/>
    </source>
</evidence>
<evidence type="ECO:0000256" key="8">
    <source>
        <dbReference type="ARBA" id="ARBA00023015"/>
    </source>
</evidence>
<feature type="region of interest" description="Disordered" evidence="13">
    <location>
        <begin position="418"/>
        <end position="445"/>
    </location>
</feature>
<feature type="region of interest" description="Disordered" evidence="13">
    <location>
        <begin position="43"/>
        <end position="66"/>
    </location>
</feature>
<keyword evidence="10" id="KW-0804">Transcription</keyword>
<evidence type="ECO:0000256" key="4">
    <source>
        <dbReference type="ARBA" id="ARBA00022491"/>
    </source>
</evidence>
<evidence type="ECO:0000256" key="2">
    <source>
        <dbReference type="ARBA" id="ARBA00004123"/>
    </source>
</evidence>